<feature type="signal peptide" evidence="1">
    <location>
        <begin position="1"/>
        <end position="20"/>
    </location>
</feature>
<keyword evidence="4" id="KW-1185">Reference proteome</keyword>
<dbReference type="Pfam" id="PF01345">
    <property type="entry name" value="DUF11"/>
    <property type="match status" value="1"/>
</dbReference>
<feature type="chain" id="PRO_5046440060" evidence="1">
    <location>
        <begin position="21"/>
        <end position="1317"/>
    </location>
</feature>
<gene>
    <name evidence="3" type="ORF">ACFQ1U_12845</name>
</gene>
<comment type="caution">
    <text evidence="3">The sequence shown here is derived from an EMBL/GenBank/DDBJ whole genome shotgun (WGS) entry which is preliminary data.</text>
</comment>
<dbReference type="Proteomes" id="UP001597062">
    <property type="component" value="Unassembled WGS sequence"/>
</dbReference>
<dbReference type="InterPro" id="IPR001434">
    <property type="entry name" value="OmcB-like_DUF11"/>
</dbReference>
<dbReference type="RefSeq" id="WP_386109026.1">
    <property type="nucleotide sequence ID" value="NZ_JBHTJR010000054.1"/>
</dbReference>
<dbReference type="NCBIfam" id="TIGR01451">
    <property type="entry name" value="B_ant_repeat"/>
    <property type="match status" value="1"/>
</dbReference>
<dbReference type="InterPro" id="IPR017868">
    <property type="entry name" value="Filamin/ABP280_repeat-like"/>
</dbReference>
<dbReference type="InterPro" id="IPR047589">
    <property type="entry name" value="DUF11_rpt"/>
</dbReference>
<evidence type="ECO:0000313" key="4">
    <source>
        <dbReference type="Proteomes" id="UP001597062"/>
    </source>
</evidence>
<name>A0ABW3JXJ4_9FLAO</name>
<evidence type="ECO:0000256" key="1">
    <source>
        <dbReference type="SAM" id="SignalP"/>
    </source>
</evidence>
<sequence>MKRKILLILLTFLAFFQIYAQEKGNLFDDSRVSNELKQSAKQLSSNKEKSEANKLVDTPFTNRLGDGGINVKGNITFVGNNILSIDDPRFTFIGPNDDFNYNGNSNTDISLGYIDIDDDLGIPGNNTTFSSSMSSLNLPSCSRVVYAGLYWAAIYPYDNWSDESSGVNTRDNDFNTMKFKLPGQNYQDITGTIIYDDGEATQLPYLCYSDVTSLVQSLANPNGDYFGANIKATLGRDSVGQRLGSSAGWVMVVIYENDTESSKNVSLFDGFSTIDGVVDTDVNFSGFTTIPTGPVRVQLLTAALEGDKPFVGDSFQIRNQLNNYQDITTGANNPANNFFNSSISKYNNLDNNRLPRSTNTLGFDIDLFTLNNPSNSVISNGQTSIDVRFTTAQDAYFPFLNAMTVEIIEPRVQLVKTIDDGAGNDLQGADVTLGSELYYDISFQNVGTDDATNTIITDILPKNVDLLTTTAPNGHVAPDGTRFDIDLPPGVTIAGYDPPSALNGFRAELRLAVDDSLVEENGAEYHIRMHVQVVSDCNELRDVCSNVIENQAFAQYEGVQGGVVVNDEPSFAGIDACDFGVVGSSNFLVNVDNCSYERDVVLCGPDVTLTAGSGFETYEWYDSANNLIGNTQSITVTQVGTYTVVKTAPASSGCISTDEVINVIPFGSGVNPVTTALDNIGASYTVQTCPNDNSQVVEIYLCGDSDSVELATGIIAPTTVRWQQLSASCSPDPNPNCPTLNNACWEDVPSQVNDPTRIFTDSGQYRLEVTEQGGCFGRFYFNIYKASVTPVITTEDIICGNPGNITITGVPSNYEFAIVGAGDPAPADSAYQPYPGGQTTYVETITTAGTYDVYIRNDQTSCVYYYPNYNVASIDIDVDVSTNDILCFGGTGEVIVQINSAIPGPYTYTLSDGASTVGTFGPTSDRDHTFNVSSGGNYTLTVTTDDCSFTDNTITFTMPDELVFNVVKEKDIDCTDGVINLTSSGGTGAVSYAILSYVPASTATDPAFDYGDAASIPVTNFFNSSPYTVASGSEGTYEFVAIDENNCVVYAPSVEVLLEPELQFNENVTPVSCSGTNDGTINISVDGSSLGYTIEYSIDGGTNYNFTGSFTGLAPGDYTITIRATKNGNQCDYTISPVNVPAASTIDPGTVSLTQDYTCNTLGQITFSGASGGTGTIYYGVNGSYSTDLIYNNLTDGDYVLSVRDDNGCPVSLGTITIDPLPVIPDFTDSVTYNCDGTGNVTLTPPATPVLTYEYSLDGGTTTQVSNVFSNLPVGDHTITVLSPRACPRDFVVNIAAGQEFGGSIVSSTNVSCNGGS</sequence>
<protein>
    <submittedName>
        <fullName evidence="3">SprB repeat-containing protein</fullName>
    </submittedName>
</protein>
<evidence type="ECO:0000313" key="3">
    <source>
        <dbReference type="EMBL" id="MFD0994097.1"/>
    </source>
</evidence>
<organism evidence="3 4">
    <name type="scientific">Tenacibaculum geojense</name>
    <dbReference type="NCBI Taxonomy" id="915352"/>
    <lineage>
        <taxon>Bacteria</taxon>
        <taxon>Pseudomonadati</taxon>
        <taxon>Bacteroidota</taxon>
        <taxon>Flavobacteriia</taxon>
        <taxon>Flavobacteriales</taxon>
        <taxon>Flavobacteriaceae</taxon>
        <taxon>Tenacibaculum</taxon>
    </lineage>
</organism>
<dbReference type="EMBL" id="JBHTJR010000054">
    <property type="protein sequence ID" value="MFD0994097.1"/>
    <property type="molecule type" value="Genomic_DNA"/>
</dbReference>
<feature type="domain" description="DUF11" evidence="2">
    <location>
        <begin position="429"/>
        <end position="485"/>
    </location>
</feature>
<reference evidence="4" key="1">
    <citation type="journal article" date="2019" name="Int. J. Syst. Evol. Microbiol.">
        <title>The Global Catalogue of Microorganisms (GCM) 10K type strain sequencing project: providing services to taxonomists for standard genome sequencing and annotation.</title>
        <authorList>
            <consortium name="The Broad Institute Genomics Platform"/>
            <consortium name="The Broad Institute Genome Sequencing Center for Infectious Disease"/>
            <person name="Wu L."/>
            <person name="Ma J."/>
        </authorList>
    </citation>
    <scope>NUCLEOTIDE SEQUENCE [LARGE SCALE GENOMIC DNA]</scope>
    <source>
        <strain evidence="4">CCUG 60527</strain>
    </source>
</reference>
<accession>A0ABW3JXJ4</accession>
<keyword evidence="1" id="KW-0732">Signal</keyword>
<evidence type="ECO:0000259" key="2">
    <source>
        <dbReference type="Pfam" id="PF01345"/>
    </source>
</evidence>
<proteinExistence type="predicted"/>
<feature type="non-terminal residue" evidence="3">
    <location>
        <position position="1317"/>
    </location>
</feature>
<dbReference type="PROSITE" id="PS50194">
    <property type="entry name" value="FILAMIN_REPEAT"/>
    <property type="match status" value="1"/>
</dbReference>